<keyword evidence="3" id="KW-0813">Transport</keyword>
<comment type="subcellular location">
    <subcellularLocation>
        <location evidence="1">Membrane</location>
        <topology evidence="1">Multi-pass membrane protein</topology>
    </subcellularLocation>
</comment>
<dbReference type="InterPro" id="IPR051143">
    <property type="entry name" value="TrkH_K-transport"/>
</dbReference>
<feature type="region of interest" description="Disordered" evidence="10">
    <location>
        <begin position="131"/>
        <end position="257"/>
    </location>
</feature>
<evidence type="ECO:0000256" key="8">
    <source>
        <dbReference type="ARBA" id="ARBA00023065"/>
    </source>
</evidence>
<feature type="compositionally biased region" description="Basic and acidic residues" evidence="10">
    <location>
        <begin position="180"/>
        <end position="190"/>
    </location>
</feature>
<name>A0A292Q2L1_9PEZI</name>
<feature type="transmembrane region" description="Helical" evidence="11">
    <location>
        <begin position="582"/>
        <end position="604"/>
    </location>
</feature>
<proteinExistence type="inferred from homology"/>
<evidence type="ECO:0000256" key="5">
    <source>
        <dbReference type="ARBA" id="ARBA00022692"/>
    </source>
</evidence>
<feature type="transmembrane region" description="Helical" evidence="11">
    <location>
        <begin position="294"/>
        <end position="317"/>
    </location>
</feature>
<keyword evidence="8" id="KW-0406">Ion transport</keyword>
<accession>A0A292Q2L1</accession>
<evidence type="ECO:0000256" key="1">
    <source>
        <dbReference type="ARBA" id="ARBA00004141"/>
    </source>
</evidence>
<dbReference type="GO" id="GO:1990573">
    <property type="term" value="P:potassium ion import across plasma membrane"/>
    <property type="evidence" value="ECO:0007669"/>
    <property type="project" value="TreeGrafter"/>
</dbReference>
<dbReference type="PANTHER" id="PTHR31064">
    <property type="entry name" value="POTASSIUM TRANSPORT PROTEIN DDB_G0292412-RELATED"/>
    <property type="match status" value="1"/>
</dbReference>
<dbReference type="InterPro" id="IPR015958">
    <property type="entry name" value="Trk1_fungi"/>
</dbReference>
<gene>
    <name evidence="12" type="ORF">GSTUAT00002888001</name>
</gene>
<evidence type="ECO:0000313" key="12">
    <source>
        <dbReference type="EMBL" id="CUS12973.1"/>
    </source>
</evidence>
<sequence>MALAVPEKLKGILSIRPTFIALHCNGWNVDIYIVFFVLLGAVVIYLGGGVSVDLNKINTFQQVITYLLPFVTSTIFAHALVVFVRIYFFEKRFKHIVDEAKKNTQLQRTVSAARRSGDNVRDGNVESGIVVPRAADGSALPTQTTQTPSNSDADATPHPPEAPTGGRIVWDVPASQDAHQTAEEKAHYYDTSRSTAGAIRRPSTDTIQEITDASGITRLDTGPASSSCRSRALSRENPRNRSRPRLSPRKSTDDLPAPYLSYTPSIGRNSRFYHLTEEQRNELGGIEYRSLKTLAWILAAYYVFFHVFGVIVLVPYILRSLKYGKVMDDIGVNRAWWGVYNAMSCFGNVGFTLTPDSMISLQRATLALLVCALLIVAGNTGFPLFLRLTIWCLFKMCPERYPDKRDELNFLLDHPRRCFTLLFPSGPTWWLFWILVVLNAADVILFIVLDLQTPVVESIPAGYRVLNAFFQAISTRTSGTASVPLGSLHPGIQCSYLIMMYISVLPLAISIRRTNVYEEHSLGIYIPPGEATEAQKGNGKDEGSYIKAHIRKQLEFDLWYVFLGLFLICIAEGRRIEDASDYAFTAFSVFFEVVSAYGTVGLSLGYPGMNTSLSGTFTTFSKLVIVAMEIRGRHRGLPYDVDRAVLLPSVTSLDSAFAPAGVRLERAKSKETGKDENI</sequence>
<keyword evidence="4" id="KW-0633">Potassium transport</keyword>
<evidence type="ECO:0000256" key="7">
    <source>
        <dbReference type="ARBA" id="ARBA00022989"/>
    </source>
</evidence>
<dbReference type="EMBL" id="LN890979">
    <property type="protein sequence ID" value="CUS12973.1"/>
    <property type="molecule type" value="Genomic_DNA"/>
</dbReference>
<evidence type="ECO:0000313" key="13">
    <source>
        <dbReference type="Proteomes" id="UP001412239"/>
    </source>
</evidence>
<keyword evidence="9 11" id="KW-0472">Membrane</keyword>
<feature type="transmembrane region" description="Helical" evidence="11">
    <location>
        <begin position="558"/>
        <end position="576"/>
    </location>
</feature>
<organism evidence="12 13">
    <name type="scientific">Tuber aestivum</name>
    <name type="common">summer truffle</name>
    <dbReference type="NCBI Taxonomy" id="59557"/>
    <lineage>
        <taxon>Eukaryota</taxon>
        <taxon>Fungi</taxon>
        <taxon>Dikarya</taxon>
        <taxon>Ascomycota</taxon>
        <taxon>Pezizomycotina</taxon>
        <taxon>Pezizomycetes</taxon>
        <taxon>Pezizales</taxon>
        <taxon>Tuberaceae</taxon>
        <taxon>Tuber</taxon>
    </lineage>
</organism>
<evidence type="ECO:0000256" key="11">
    <source>
        <dbReference type="SAM" id="Phobius"/>
    </source>
</evidence>
<protein>
    <recommendedName>
        <fullName evidence="14">Potassium transport protein</fullName>
    </recommendedName>
</protein>
<feature type="transmembrane region" description="Helical" evidence="11">
    <location>
        <begin position="366"/>
        <end position="386"/>
    </location>
</feature>
<feature type="transmembrane region" description="Helical" evidence="11">
    <location>
        <begin position="31"/>
        <end position="52"/>
    </location>
</feature>
<evidence type="ECO:0000256" key="2">
    <source>
        <dbReference type="ARBA" id="ARBA00009137"/>
    </source>
</evidence>
<keyword evidence="5 11" id="KW-0812">Transmembrane</keyword>
<evidence type="ECO:0000256" key="3">
    <source>
        <dbReference type="ARBA" id="ARBA00022448"/>
    </source>
</evidence>
<dbReference type="PIRSF" id="PIRSF002450">
    <property type="entry name" value="K+_transpter_TRK"/>
    <property type="match status" value="1"/>
</dbReference>
<reference evidence="12" key="1">
    <citation type="submission" date="2015-10" db="EMBL/GenBank/DDBJ databases">
        <authorList>
            <person name="Regsiter A."/>
            <person name="william w."/>
        </authorList>
    </citation>
    <scope>NUCLEOTIDE SEQUENCE</scope>
    <source>
        <strain evidence="12">Montdore</strain>
    </source>
</reference>
<dbReference type="InterPro" id="IPR003445">
    <property type="entry name" value="Cat_transpt"/>
</dbReference>
<evidence type="ECO:0000256" key="9">
    <source>
        <dbReference type="ARBA" id="ARBA00023136"/>
    </source>
</evidence>
<evidence type="ECO:0000256" key="10">
    <source>
        <dbReference type="SAM" id="MobiDB-lite"/>
    </source>
</evidence>
<comment type="similarity">
    <text evidence="2">Belongs to the TrkH potassium transport family.</text>
</comment>
<keyword evidence="7 11" id="KW-1133">Transmembrane helix</keyword>
<dbReference type="GO" id="GO:0005886">
    <property type="term" value="C:plasma membrane"/>
    <property type="evidence" value="ECO:0007669"/>
    <property type="project" value="InterPro"/>
</dbReference>
<dbReference type="GO" id="GO:0140107">
    <property type="term" value="F:high-affinity potassium ion transmembrane transporter activity"/>
    <property type="evidence" value="ECO:0007669"/>
    <property type="project" value="TreeGrafter"/>
</dbReference>
<feature type="transmembrane region" description="Helical" evidence="11">
    <location>
        <begin position="64"/>
        <end position="88"/>
    </location>
</feature>
<feature type="compositionally biased region" description="Polar residues" evidence="10">
    <location>
        <begin position="140"/>
        <end position="153"/>
    </location>
</feature>
<keyword evidence="6" id="KW-0630">Potassium</keyword>
<feature type="transmembrane region" description="Helical" evidence="11">
    <location>
        <begin position="429"/>
        <end position="449"/>
    </location>
</feature>
<dbReference type="InterPro" id="IPR004773">
    <property type="entry name" value="K/Na_transp_Trk1/HKT1"/>
</dbReference>
<dbReference type="Proteomes" id="UP001412239">
    <property type="component" value="Unassembled WGS sequence"/>
</dbReference>
<evidence type="ECO:0008006" key="14">
    <source>
        <dbReference type="Google" id="ProtNLM"/>
    </source>
</evidence>
<evidence type="ECO:0000256" key="6">
    <source>
        <dbReference type="ARBA" id="ARBA00022958"/>
    </source>
</evidence>
<dbReference type="PANTHER" id="PTHR31064:SF30">
    <property type="entry name" value="HIGH-AFFINITY POTASSIUM TRANSPORT PROTEIN-RELATED"/>
    <property type="match status" value="1"/>
</dbReference>
<evidence type="ECO:0000256" key="4">
    <source>
        <dbReference type="ARBA" id="ARBA00022538"/>
    </source>
</evidence>
<dbReference type="GO" id="GO:0030007">
    <property type="term" value="P:intracellular potassium ion homeostasis"/>
    <property type="evidence" value="ECO:0007669"/>
    <property type="project" value="InterPro"/>
</dbReference>
<dbReference type="Pfam" id="PF02386">
    <property type="entry name" value="TrkH"/>
    <property type="match status" value="1"/>
</dbReference>
<dbReference type="NCBIfam" id="TIGR00934">
    <property type="entry name" value="2a38euk"/>
    <property type="match status" value="1"/>
</dbReference>
<keyword evidence="13" id="KW-1185">Reference proteome</keyword>
<dbReference type="AlphaFoldDB" id="A0A292Q2L1"/>